<name>A0A5A9NMB8_9TELE</name>
<dbReference type="AlphaFoldDB" id="A0A5A9NMB8"/>
<sequence>MRPKRVCIEPNCITCECDRSALIIGYSLSLNTCVGRKRRFLKWELHHHPRNGTADVRRTQRRSSGLQRREMLRMIRPLNSVAVR</sequence>
<keyword evidence="2" id="KW-1185">Reference proteome</keyword>
<gene>
    <name evidence="1" type="ORF">E1301_Tti003042</name>
</gene>
<reference evidence="1 2" key="1">
    <citation type="journal article" date="2019" name="Mol. Ecol. Resour.">
        <title>Chromosome-level genome assembly of Triplophysa tibetana, a fish adapted to the harsh high-altitude environment of the Tibetan Plateau.</title>
        <authorList>
            <person name="Yang X."/>
            <person name="Liu H."/>
            <person name="Ma Z."/>
            <person name="Zou Y."/>
            <person name="Zou M."/>
            <person name="Mao Y."/>
            <person name="Li X."/>
            <person name="Wang H."/>
            <person name="Chen T."/>
            <person name="Wang W."/>
            <person name="Yang R."/>
        </authorList>
    </citation>
    <scope>NUCLEOTIDE SEQUENCE [LARGE SCALE GENOMIC DNA]</scope>
    <source>
        <strain evidence="1">TTIB1903HZAU</strain>
        <tissue evidence="1">Muscle</tissue>
    </source>
</reference>
<accession>A0A5A9NMB8</accession>
<dbReference type="Proteomes" id="UP000324632">
    <property type="component" value="Chromosome 15"/>
</dbReference>
<comment type="caution">
    <text evidence="1">The sequence shown here is derived from an EMBL/GenBank/DDBJ whole genome shotgun (WGS) entry which is preliminary data.</text>
</comment>
<dbReference type="EMBL" id="SOYY01000015">
    <property type="protein sequence ID" value="KAA0710850.1"/>
    <property type="molecule type" value="Genomic_DNA"/>
</dbReference>
<protein>
    <submittedName>
        <fullName evidence="1">Uncharacterized protein</fullName>
    </submittedName>
</protein>
<evidence type="ECO:0000313" key="2">
    <source>
        <dbReference type="Proteomes" id="UP000324632"/>
    </source>
</evidence>
<organism evidence="1 2">
    <name type="scientific">Triplophysa tibetana</name>
    <dbReference type="NCBI Taxonomy" id="1572043"/>
    <lineage>
        <taxon>Eukaryota</taxon>
        <taxon>Metazoa</taxon>
        <taxon>Chordata</taxon>
        <taxon>Craniata</taxon>
        <taxon>Vertebrata</taxon>
        <taxon>Euteleostomi</taxon>
        <taxon>Actinopterygii</taxon>
        <taxon>Neopterygii</taxon>
        <taxon>Teleostei</taxon>
        <taxon>Ostariophysi</taxon>
        <taxon>Cypriniformes</taxon>
        <taxon>Nemacheilidae</taxon>
        <taxon>Triplophysa</taxon>
    </lineage>
</organism>
<proteinExistence type="predicted"/>
<evidence type="ECO:0000313" key="1">
    <source>
        <dbReference type="EMBL" id="KAA0710850.1"/>
    </source>
</evidence>